<dbReference type="InterPro" id="IPR012337">
    <property type="entry name" value="RNaseH-like_sf"/>
</dbReference>
<dbReference type="Proteomes" id="UP000242715">
    <property type="component" value="Unassembled WGS sequence"/>
</dbReference>
<feature type="region of interest" description="Disordered" evidence="1">
    <location>
        <begin position="315"/>
        <end position="347"/>
    </location>
</feature>
<dbReference type="Pfam" id="PF05699">
    <property type="entry name" value="Dimer_Tnp_hAT"/>
    <property type="match status" value="1"/>
</dbReference>
<name>A0A2Z6NJF0_TRISU</name>
<protein>
    <recommendedName>
        <fullName evidence="2">HAT C-terminal dimerisation domain-containing protein</fullName>
    </recommendedName>
</protein>
<gene>
    <name evidence="3" type="ORF">TSUD_208350</name>
</gene>
<evidence type="ECO:0000313" key="3">
    <source>
        <dbReference type="EMBL" id="GAU36065.1"/>
    </source>
</evidence>
<proteinExistence type="predicted"/>
<evidence type="ECO:0000256" key="1">
    <source>
        <dbReference type="SAM" id="MobiDB-lite"/>
    </source>
</evidence>
<keyword evidence="4" id="KW-1185">Reference proteome</keyword>
<evidence type="ECO:0000259" key="2">
    <source>
        <dbReference type="Pfam" id="PF05699"/>
    </source>
</evidence>
<feature type="domain" description="HAT C-terminal dimerisation" evidence="2">
    <location>
        <begin position="218"/>
        <end position="254"/>
    </location>
</feature>
<dbReference type="InterPro" id="IPR008906">
    <property type="entry name" value="HATC_C_dom"/>
</dbReference>
<evidence type="ECO:0000313" key="4">
    <source>
        <dbReference type="Proteomes" id="UP000242715"/>
    </source>
</evidence>
<dbReference type="SUPFAM" id="SSF53098">
    <property type="entry name" value="Ribonuclease H-like"/>
    <property type="match status" value="1"/>
</dbReference>
<reference evidence="4" key="1">
    <citation type="journal article" date="2017" name="Front. Plant Sci.">
        <title>Climate Clever Clovers: New Paradigm to Reduce the Environmental Footprint of Ruminants by Breeding Low Methanogenic Forages Utilizing Haplotype Variation.</title>
        <authorList>
            <person name="Kaur P."/>
            <person name="Appels R."/>
            <person name="Bayer P.E."/>
            <person name="Keeble-Gagnere G."/>
            <person name="Wang J."/>
            <person name="Hirakawa H."/>
            <person name="Shirasawa K."/>
            <person name="Vercoe P."/>
            <person name="Stefanova K."/>
            <person name="Durmic Z."/>
            <person name="Nichols P."/>
            <person name="Revell C."/>
            <person name="Isobe S.N."/>
            <person name="Edwards D."/>
            <person name="Erskine W."/>
        </authorList>
    </citation>
    <scope>NUCLEOTIDE SEQUENCE [LARGE SCALE GENOMIC DNA]</scope>
    <source>
        <strain evidence="4">cv. Daliak</strain>
    </source>
</reference>
<accession>A0A2Z6NJF0</accession>
<feature type="compositionally biased region" description="Acidic residues" evidence="1">
    <location>
        <begin position="315"/>
        <end position="328"/>
    </location>
</feature>
<dbReference type="EMBL" id="DF973614">
    <property type="protein sequence ID" value="GAU36065.1"/>
    <property type="molecule type" value="Genomic_DNA"/>
</dbReference>
<dbReference type="OrthoDB" id="1934703at2759"/>
<sequence>MALNIMRSHTGGAELIRSGVTRFATTFLTLQRLYKQKHNLRRMFVSELWLNTKTAKEAKAKRAYAIVLMTSFWNEVLYSLKAMGALVEVLRLVDNEKRPAMGYIYEAMDRAKESISNAFNGNERRYSEIFEIIDKRWECQLHRPLHAAGHFLNPRHFYSDPNIAKDTEVTDGLYACIERLSIDETWNDKALTEIGQYRRGTSSFGIPSALLALQFASEWWIMYGNHCPHLQSIAIKVLSLTCSSSGCERNWSTFEHLEEDDDKNGSLENELVFGDDGLTWGDIGDAIGADEPTIVTRNRSRLATTMLNQNEELDVEEVEFESSDDEQDNLNVMELRSEDEADVDVEE</sequence>
<dbReference type="GO" id="GO:0046983">
    <property type="term" value="F:protein dimerization activity"/>
    <property type="evidence" value="ECO:0007669"/>
    <property type="project" value="InterPro"/>
</dbReference>
<dbReference type="PANTHER" id="PTHR32166:SF74">
    <property type="entry name" value="OS05G0256350 PROTEIN"/>
    <property type="match status" value="1"/>
</dbReference>
<dbReference type="AlphaFoldDB" id="A0A2Z6NJF0"/>
<dbReference type="PANTHER" id="PTHR32166">
    <property type="entry name" value="OSJNBA0013A04.12 PROTEIN"/>
    <property type="match status" value="1"/>
</dbReference>
<organism evidence="3 4">
    <name type="scientific">Trifolium subterraneum</name>
    <name type="common">Subterranean clover</name>
    <dbReference type="NCBI Taxonomy" id="3900"/>
    <lineage>
        <taxon>Eukaryota</taxon>
        <taxon>Viridiplantae</taxon>
        <taxon>Streptophyta</taxon>
        <taxon>Embryophyta</taxon>
        <taxon>Tracheophyta</taxon>
        <taxon>Spermatophyta</taxon>
        <taxon>Magnoliopsida</taxon>
        <taxon>eudicotyledons</taxon>
        <taxon>Gunneridae</taxon>
        <taxon>Pentapetalae</taxon>
        <taxon>rosids</taxon>
        <taxon>fabids</taxon>
        <taxon>Fabales</taxon>
        <taxon>Fabaceae</taxon>
        <taxon>Papilionoideae</taxon>
        <taxon>50 kb inversion clade</taxon>
        <taxon>NPAAA clade</taxon>
        <taxon>Hologalegina</taxon>
        <taxon>IRL clade</taxon>
        <taxon>Trifolieae</taxon>
        <taxon>Trifolium</taxon>
    </lineage>
</organism>
<feature type="compositionally biased region" description="Acidic residues" evidence="1">
    <location>
        <begin position="337"/>
        <end position="347"/>
    </location>
</feature>